<evidence type="ECO:0000256" key="4">
    <source>
        <dbReference type="ARBA" id="ARBA00022512"/>
    </source>
</evidence>
<keyword evidence="4" id="KW-0964">Secreted</keyword>
<feature type="region of interest" description="Disordered" evidence="6">
    <location>
        <begin position="706"/>
        <end position="728"/>
    </location>
</feature>
<dbReference type="GO" id="GO:0016787">
    <property type="term" value="F:hydrolase activity"/>
    <property type="evidence" value="ECO:0007669"/>
    <property type="project" value="InterPro"/>
</dbReference>
<dbReference type="PANTHER" id="PTHR21562:SF83">
    <property type="entry name" value="PECTIN ACETYLESTERASE 4"/>
    <property type="match status" value="1"/>
</dbReference>
<evidence type="ECO:0000256" key="3">
    <source>
        <dbReference type="ARBA" id="ARBA00005784"/>
    </source>
</evidence>
<comment type="similarity">
    <text evidence="3">Belongs to the pectinacetylesterase family.</text>
</comment>
<evidence type="ECO:0000313" key="9">
    <source>
        <dbReference type="Proteomes" id="UP001161247"/>
    </source>
</evidence>
<dbReference type="EMBL" id="OX459120">
    <property type="protein sequence ID" value="CAI9098224.1"/>
    <property type="molecule type" value="Genomic_DNA"/>
</dbReference>
<dbReference type="GO" id="GO:0005839">
    <property type="term" value="C:proteasome core complex"/>
    <property type="evidence" value="ECO:0007669"/>
    <property type="project" value="InterPro"/>
</dbReference>
<dbReference type="Gene3D" id="3.60.20.10">
    <property type="entry name" value="Glutamine Phosphoribosylpyrophosphate, subunit 1, domain 1"/>
    <property type="match status" value="1"/>
</dbReference>
<proteinExistence type="inferred from homology"/>
<sequence>MANRIQRLAGGYQWRNWTKREWTIVAAAALTLAIFTFSGTNRFSSTVIPGDKTLSPSRQSDWVPFTLLSNAREKGALCLDGSLPGYHFQKGFGSGSHNWIVYIEGGGWCNSIASCTYRKQTLLGSSKYMEPEIQFTGMLSNDPSQNPDFFNWNRVRIRYCDGGSFAGHPEAESKNGTELFFRGQLIWEAIMDQLLSIGLSTARQGLLAGCSAGGLATLIHCDNFREALPKDANVKCLADAGFFLNEKDIGGRPTIENFYRDVVQLQGIAESLNKDCLSRTEPHKCFFPQEFIKYTKTPLFLVQPAFDWWQIHNILIPDKSDPKRRWLRCKLNTFNCDPAQLEVLQGDEHLISVNSSTICVCLIFEIFIRDILNSCVENYVIIFLIGTWDPERWHSSRSPRINNRVSLVLLLRVCGKPQECMRRLVAYYLIFLQTARIVVAVDPSSLSSGEFPENVLQLNSHLLAAFSGGSKGSLKFLHNLLPVMCKDVELAEGTKASAAEASKWLADFLSRNPDSDLGVSLGVLIAGWDNESGPSLHKVDGMGNVLKESLAGTGSANEGRWARRSGSSQAEAVELAKCAVCIGVYNAPERDGYVSGKFVISWLLLYLHVNLYVKIGADQVAAAAVTLLFPTSSGGLRSSSTCANCCPRMQNGIKMANQLYRLQRSLRSWRPLHTWTKREWTIVAAAAVSTLLILIFSCRGRFSSTGAVPTNESSSPAEHSYRVPFTPLSSNPRKKAALCLDGSDPKYHLHKGHGSGSLNWLLFMEGGGWCDSIASCAFRKQTLLGSSKTMEPFFSFSGILSNDPVQNPDFFNWNRVWIHYCDGASFSGQPAAELNNGTELFFRGQLIWEAVMDQLLSVGLSNARQAFLTGCSAGGLATLIHCDSFREALPKVANVKCLADAGFFLNEKDVAGEHTIEKFFHDVVNLQGVAKSLNKDCLTKTESHKCFFPQEFIKHIKTPVFLVQPAYDSWQIGNILVPGKSDPQMSWLGCKLNLFNCNPAQLEVVQGFRKSLLQALSEFQQNKEGGMFISSCFAHCQTLSPETWHSSTSVRINNRTIAESVGDWYFNRRVARHIDCPSFPCNPTCYNAAIV</sequence>
<dbReference type="AlphaFoldDB" id="A0AAV1CRH3"/>
<feature type="transmembrane region" description="Helical" evidence="7">
    <location>
        <begin position="21"/>
        <end position="39"/>
    </location>
</feature>
<dbReference type="InterPro" id="IPR004963">
    <property type="entry name" value="PAE/NOTUM"/>
</dbReference>
<organism evidence="8 9">
    <name type="scientific">Oldenlandia corymbosa var. corymbosa</name>
    <dbReference type="NCBI Taxonomy" id="529605"/>
    <lineage>
        <taxon>Eukaryota</taxon>
        <taxon>Viridiplantae</taxon>
        <taxon>Streptophyta</taxon>
        <taxon>Embryophyta</taxon>
        <taxon>Tracheophyta</taxon>
        <taxon>Spermatophyta</taxon>
        <taxon>Magnoliopsida</taxon>
        <taxon>eudicotyledons</taxon>
        <taxon>Gunneridae</taxon>
        <taxon>Pentapetalae</taxon>
        <taxon>asterids</taxon>
        <taxon>lamiids</taxon>
        <taxon>Gentianales</taxon>
        <taxon>Rubiaceae</taxon>
        <taxon>Rubioideae</taxon>
        <taxon>Spermacoceae</taxon>
        <taxon>Hedyotis-Oldenlandia complex</taxon>
        <taxon>Oldenlandia</taxon>
    </lineage>
</organism>
<keyword evidence="7" id="KW-0812">Transmembrane</keyword>
<keyword evidence="7" id="KW-0472">Membrane</keyword>
<evidence type="ECO:0000256" key="7">
    <source>
        <dbReference type="SAM" id="Phobius"/>
    </source>
</evidence>
<dbReference type="InterPro" id="IPR001353">
    <property type="entry name" value="Proteasome_sua/b"/>
</dbReference>
<evidence type="ECO:0000256" key="1">
    <source>
        <dbReference type="ARBA" id="ARBA00003534"/>
    </source>
</evidence>
<dbReference type="Proteomes" id="UP001161247">
    <property type="component" value="Chromosome 3"/>
</dbReference>
<reference evidence="8" key="1">
    <citation type="submission" date="2023-03" db="EMBL/GenBank/DDBJ databases">
        <authorList>
            <person name="Julca I."/>
        </authorList>
    </citation>
    <scope>NUCLEOTIDE SEQUENCE</scope>
</reference>
<accession>A0AAV1CRH3</accession>
<comment type="subcellular location">
    <subcellularLocation>
        <location evidence="2">Secreted</location>
        <location evidence="2">Cell wall</location>
    </subcellularLocation>
</comment>
<evidence type="ECO:0000256" key="2">
    <source>
        <dbReference type="ARBA" id="ARBA00004191"/>
    </source>
</evidence>
<protein>
    <submittedName>
        <fullName evidence="8">OLC1v1034834C1</fullName>
    </submittedName>
</protein>
<keyword evidence="5" id="KW-0961">Cell wall biogenesis/degradation</keyword>
<evidence type="ECO:0000256" key="5">
    <source>
        <dbReference type="ARBA" id="ARBA00023316"/>
    </source>
</evidence>
<dbReference type="InterPro" id="IPR029055">
    <property type="entry name" value="Ntn_hydrolases_N"/>
</dbReference>
<dbReference type="GO" id="GO:0051603">
    <property type="term" value="P:proteolysis involved in protein catabolic process"/>
    <property type="evidence" value="ECO:0007669"/>
    <property type="project" value="InterPro"/>
</dbReference>
<feature type="compositionally biased region" description="Polar residues" evidence="6">
    <location>
        <begin position="706"/>
        <end position="717"/>
    </location>
</feature>
<evidence type="ECO:0000313" key="8">
    <source>
        <dbReference type="EMBL" id="CAI9098224.1"/>
    </source>
</evidence>
<keyword evidence="7" id="KW-1133">Transmembrane helix</keyword>
<dbReference type="GO" id="GO:0071555">
    <property type="term" value="P:cell wall organization"/>
    <property type="evidence" value="ECO:0007669"/>
    <property type="project" value="UniProtKB-KW"/>
</dbReference>
<name>A0AAV1CRH3_OLDCO</name>
<evidence type="ECO:0000256" key="6">
    <source>
        <dbReference type="SAM" id="MobiDB-lite"/>
    </source>
</evidence>
<dbReference type="Pfam" id="PF00227">
    <property type="entry name" value="Proteasome"/>
    <property type="match status" value="1"/>
</dbReference>
<keyword evidence="9" id="KW-1185">Reference proteome</keyword>
<dbReference type="SUPFAM" id="SSF56235">
    <property type="entry name" value="N-terminal nucleophile aminohydrolases (Ntn hydrolases)"/>
    <property type="match status" value="1"/>
</dbReference>
<dbReference type="Pfam" id="PF03283">
    <property type="entry name" value="PAE"/>
    <property type="match status" value="2"/>
</dbReference>
<gene>
    <name evidence="8" type="ORF">OLC1_LOCUS8498</name>
</gene>
<keyword evidence="4" id="KW-0134">Cell wall</keyword>
<comment type="function">
    <text evidence="1">Hydrolyzes acetyl esters in homogalacturonan regions of pectin. In type I primary cell wall, galacturonic acid residues of pectin can be acetylated at the O-2 and O-3 positions. Decreasing the degree of acetylation of pectin gels in vitro alters their physical properties.</text>
</comment>
<dbReference type="PANTHER" id="PTHR21562">
    <property type="entry name" value="NOTUM-RELATED"/>
    <property type="match status" value="1"/>
</dbReference>